<evidence type="ECO:0000256" key="1">
    <source>
        <dbReference type="SAM" id="Phobius"/>
    </source>
</evidence>
<evidence type="ECO:0000259" key="2">
    <source>
        <dbReference type="Pfam" id="PF12146"/>
    </source>
</evidence>
<keyword evidence="1" id="KW-0812">Transmembrane</keyword>
<dbReference type="RefSeq" id="WP_052823302.1">
    <property type="nucleotide sequence ID" value="NZ_JTDW01000001.1"/>
</dbReference>
<dbReference type="OrthoDB" id="9777090at2"/>
<dbReference type="InterPro" id="IPR029058">
    <property type="entry name" value="AB_hydrolase_fold"/>
</dbReference>
<organism evidence="3 4">
    <name type="scientific">Neotamlana sedimentorum</name>
    <dbReference type="NCBI Taxonomy" id="1435349"/>
    <lineage>
        <taxon>Bacteria</taxon>
        <taxon>Pseudomonadati</taxon>
        <taxon>Bacteroidota</taxon>
        <taxon>Flavobacteriia</taxon>
        <taxon>Flavobacteriales</taxon>
        <taxon>Flavobacteriaceae</taxon>
        <taxon>Neotamlana</taxon>
    </lineage>
</organism>
<dbReference type="EMBL" id="JTDW01000001">
    <property type="protein sequence ID" value="KJD37003.1"/>
    <property type="molecule type" value="Genomic_DNA"/>
</dbReference>
<accession>A0A0D7WE74</accession>
<dbReference type="Pfam" id="PF12146">
    <property type="entry name" value="Hydrolase_4"/>
    <property type="match status" value="1"/>
</dbReference>
<protein>
    <submittedName>
        <fullName evidence="3">Peptidase</fullName>
    </submittedName>
</protein>
<keyword evidence="1" id="KW-1133">Transmembrane helix</keyword>
<dbReference type="PANTHER" id="PTHR12277:SF81">
    <property type="entry name" value="PROTEIN ABHD13"/>
    <property type="match status" value="1"/>
</dbReference>
<dbReference type="InterPro" id="IPR022742">
    <property type="entry name" value="Hydrolase_4"/>
</dbReference>
<name>A0A0D7WE74_9FLAO</name>
<dbReference type="SUPFAM" id="SSF53474">
    <property type="entry name" value="alpha/beta-Hydrolases"/>
    <property type="match status" value="1"/>
</dbReference>
<dbReference type="Gene3D" id="3.40.50.1820">
    <property type="entry name" value="alpha/beta hydrolase"/>
    <property type="match status" value="1"/>
</dbReference>
<sequence length="273" mass="31641">MSINFYKIFRFLKRFIITLVVLYVASLIFLYLKQERFFFNPKVLDKNYKYSFKEPFEELNIPVDANINLNAVKFKANNSKGILLYFHGNAGAIHEWGTRAHLYLENNYDVLFVDYRGYGKSDGAYTNSNELLSDVQQVYNFVKKDYKETEIIVFGFSLGSGLASYVASKNKPKQLILGAPYYSWQTLIADEIAPPVPKWIMKYDIKSYEYLKTVSCPITIFCGTRDFLVNPKTNAKKLQTIKPEQTTLYYITDAGHNGIHITKQYHDLLKTVL</sequence>
<gene>
    <name evidence="3" type="ORF">PW52_00660</name>
</gene>
<keyword evidence="4" id="KW-1185">Reference proteome</keyword>
<dbReference type="PATRIC" id="fig|1435349.4.peg.136"/>
<proteinExistence type="predicted"/>
<feature type="domain" description="Serine aminopeptidase S33" evidence="2">
    <location>
        <begin position="78"/>
        <end position="202"/>
    </location>
</feature>
<dbReference type="Proteomes" id="UP000032578">
    <property type="component" value="Unassembled WGS sequence"/>
</dbReference>
<evidence type="ECO:0000313" key="4">
    <source>
        <dbReference type="Proteomes" id="UP000032578"/>
    </source>
</evidence>
<dbReference type="AlphaFoldDB" id="A0A0D7WE74"/>
<evidence type="ECO:0000313" key="3">
    <source>
        <dbReference type="EMBL" id="KJD37003.1"/>
    </source>
</evidence>
<feature type="transmembrane region" description="Helical" evidence="1">
    <location>
        <begin position="12"/>
        <end position="32"/>
    </location>
</feature>
<reference evidence="3 4" key="1">
    <citation type="submission" date="2014-11" db="EMBL/GenBank/DDBJ databases">
        <title>Tamlana sedimentorum sp. nov., isolated from shallow sand sediments of the Sea of Japan.</title>
        <authorList>
            <person name="Romanenko L.A."/>
        </authorList>
    </citation>
    <scope>NUCLEOTIDE SEQUENCE [LARGE SCALE GENOMIC DNA]</scope>
    <source>
        <strain evidence="3 4">JCM 19808</strain>
    </source>
</reference>
<keyword evidence="1" id="KW-0472">Membrane</keyword>
<comment type="caution">
    <text evidence="3">The sequence shown here is derived from an EMBL/GenBank/DDBJ whole genome shotgun (WGS) entry which is preliminary data.</text>
</comment>
<dbReference type="PANTHER" id="PTHR12277">
    <property type="entry name" value="ALPHA/BETA HYDROLASE DOMAIN-CONTAINING PROTEIN"/>
    <property type="match status" value="1"/>
</dbReference>
<dbReference type="STRING" id="1435349.PW52_00660"/>